<sequence>MAMLGKKRPPRRQSGISGLARVPHGEKAPPESQAPEAQSDAAASTVTVERLAHDGRGVARSAAGKTLFVTQALPGERVEVAVHRTRKRFDEAHVKRRANDSPRRVTPPCAYFGRCGGCDLQHMALDAQREHKVAAVRELCARQGLELPADMEMLATRAEDYRRRARLGVNVDGQGRVLVGFRAAGSQRLVDIDRCHVLVPKLAALLAPLREVIQALEAPRRVGHVELVDTAGGCAITVRQPRPHANDAERWRAFADRLAAQGVALALLEGRDAPRLEWLGEPPALAETLALPGLAPLELGVAPGDFLQANAAVNAQMVARVMEWLAPSPGERYLDLFAGIGNFSLPAAAAGASVTAVEGHPAMVERLAANARRNGLDLRATRADLNVPGTAAALLDETAADALILDPPRAGAEAICRTLADAVSRPAQLAYVSCDPATLARDVARLTAGGYRIGQVAVADMFVHTAHMETLMLLEDIRQPGAS</sequence>
<keyword evidence="1" id="KW-0004">4Fe-4S</keyword>
<dbReference type="PROSITE" id="PS50926">
    <property type="entry name" value="TRAM"/>
    <property type="match status" value="1"/>
</dbReference>
<evidence type="ECO:0000256" key="3">
    <source>
        <dbReference type="ARBA" id="ARBA00022679"/>
    </source>
</evidence>
<gene>
    <name evidence="10" type="ORF">P1P91_07475</name>
</gene>
<keyword evidence="5" id="KW-0411">Iron-sulfur</keyword>
<organism evidence="10 11">
    <name type="scientific">Halomonas piscis</name>
    <dbReference type="NCBI Taxonomy" id="3031727"/>
    <lineage>
        <taxon>Bacteria</taxon>
        <taxon>Pseudomonadati</taxon>
        <taxon>Pseudomonadota</taxon>
        <taxon>Gammaproteobacteria</taxon>
        <taxon>Oceanospirillales</taxon>
        <taxon>Halomonadaceae</taxon>
        <taxon>Halomonas</taxon>
    </lineage>
</organism>
<dbReference type="EMBL" id="CP119391">
    <property type="protein sequence ID" value="WNK21500.1"/>
    <property type="molecule type" value="Genomic_DNA"/>
</dbReference>
<dbReference type="InterPro" id="IPR030390">
    <property type="entry name" value="MeTrfase_TrmA_AS"/>
</dbReference>
<feature type="active site" evidence="7">
    <location>
        <position position="434"/>
    </location>
</feature>
<dbReference type="Pfam" id="PF01938">
    <property type="entry name" value="TRAM"/>
    <property type="match status" value="1"/>
</dbReference>
<comment type="similarity">
    <text evidence="6">Belongs to the class I-like SAM-binding methyltransferase superfamily. RNA M5U methyltransferase family.</text>
</comment>
<dbReference type="InterPro" id="IPR002792">
    <property type="entry name" value="TRAM_dom"/>
</dbReference>
<dbReference type="InterPro" id="IPR029063">
    <property type="entry name" value="SAM-dependent_MTases_sf"/>
</dbReference>
<feature type="domain" description="TRAM" evidence="9">
    <location>
        <begin position="36"/>
        <end position="96"/>
    </location>
</feature>
<keyword evidence="1" id="KW-0408">Iron</keyword>
<dbReference type="Gene3D" id="2.40.50.140">
    <property type="entry name" value="Nucleic acid-binding proteins"/>
    <property type="match status" value="1"/>
</dbReference>
<evidence type="ECO:0000256" key="8">
    <source>
        <dbReference type="SAM" id="MobiDB-lite"/>
    </source>
</evidence>
<evidence type="ECO:0000256" key="4">
    <source>
        <dbReference type="ARBA" id="ARBA00022691"/>
    </source>
</evidence>
<dbReference type="SUPFAM" id="SSF50249">
    <property type="entry name" value="Nucleic acid-binding proteins"/>
    <property type="match status" value="1"/>
</dbReference>
<feature type="active site" description="Nucleophile" evidence="6">
    <location>
        <position position="434"/>
    </location>
</feature>
<proteinExistence type="inferred from homology"/>
<dbReference type="InterPro" id="IPR012340">
    <property type="entry name" value="NA-bd_OB-fold"/>
</dbReference>
<protein>
    <submittedName>
        <fullName evidence="10">TRAM domain-containing protein</fullName>
    </submittedName>
</protein>
<evidence type="ECO:0000313" key="11">
    <source>
        <dbReference type="Proteomes" id="UP001301869"/>
    </source>
</evidence>
<feature type="binding site" evidence="6">
    <location>
        <position position="337"/>
    </location>
    <ligand>
        <name>S-adenosyl-L-methionine</name>
        <dbReference type="ChEBI" id="CHEBI:59789"/>
    </ligand>
</feature>
<feature type="binding site" evidence="6">
    <location>
        <position position="358"/>
    </location>
    <ligand>
        <name>S-adenosyl-L-methionine</name>
        <dbReference type="ChEBI" id="CHEBI:59789"/>
    </ligand>
</feature>
<dbReference type="Pfam" id="PF05958">
    <property type="entry name" value="tRNA_U5-meth_tr"/>
    <property type="match status" value="1"/>
</dbReference>
<feature type="compositionally biased region" description="Basic residues" evidence="8">
    <location>
        <begin position="1"/>
        <end position="11"/>
    </location>
</feature>
<dbReference type="RefSeq" id="WP_311885645.1">
    <property type="nucleotide sequence ID" value="NZ_CP119391.1"/>
</dbReference>
<accession>A0ABY9Z430</accession>
<dbReference type="InterPro" id="IPR010280">
    <property type="entry name" value="U5_MeTrfase_fam"/>
</dbReference>
<dbReference type="SUPFAM" id="SSF53335">
    <property type="entry name" value="S-adenosyl-L-methionine-dependent methyltransferases"/>
    <property type="match status" value="1"/>
</dbReference>
<feature type="region of interest" description="Disordered" evidence="8">
    <location>
        <begin position="1"/>
        <end position="43"/>
    </location>
</feature>
<dbReference type="Proteomes" id="UP001301869">
    <property type="component" value="Chromosome"/>
</dbReference>
<dbReference type="PANTHER" id="PTHR11061:SF49">
    <property type="entry name" value="23S RRNA (URACIL(1939)-C(5))-METHYLTRANSFERASE RLMD"/>
    <property type="match status" value="1"/>
</dbReference>
<dbReference type="PANTHER" id="PTHR11061">
    <property type="entry name" value="RNA M5U METHYLTRANSFERASE"/>
    <property type="match status" value="1"/>
</dbReference>
<dbReference type="PROSITE" id="PS01230">
    <property type="entry name" value="TRMA_1"/>
    <property type="match status" value="1"/>
</dbReference>
<keyword evidence="2 6" id="KW-0489">Methyltransferase</keyword>
<evidence type="ECO:0000256" key="5">
    <source>
        <dbReference type="ARBA" id="ARBA00023014"/>
    </source>
</evidence>
<reference evidence="10 11" key="1">
    <citation type="submission" date="2023-03" db="EMBL/GenBank/DDBJ databases">
        <title>Halomonas sp. nov., isolated from Korean tranditional fermented seafood 'Jeotgal'.</title>
        <authorList>
            <person name="Kim B."/>
            <person name="Shin N.-R."/>
        </authorList>
    </citation>
    <scope>NUCLEOTIDE SEQUENCE [LARGE SCALE GENOMIC DNA]</scope>
    <source>
        <strain evidence="10 11">SG2L-4</strain>
    </source>
</reference>
<name>A0ABY9Z430_9GAMM</name>
<feature type="binding site" evidence="6">
    <location>
        <position position="406"/>
    </location>
    <ligand>
        <name>S-adenosyl-L-methionine</name>
        <dbReference type="ChEBI" id="CHEBI:59789"/>
    </ligand>
</feature>
<dbReference type="Gene3D" id="2.40.50.1070">
    <property type="match status" value="1"/>
</dbReference>
<keyword evidence="4 6" id="KW-0949">S-adenosyl-L-methionine</keyword>
<feature type="binding site" evidence="6">
    <location>
        <position position="308"/>
    </location>
    <ligand>
        <name>S-adenosyl-L-methionine</name>
        <dbReference type="ChEBI" id="CHEBI:59789"/>
    </ligand>
</feature>
<evidence type="ECO:0000256" key="6">
    <source>
        <dbReference type="PROSITE-ProRule" id="PRU01024"/>
    </source>
</evidence>
<evidence type="ECO:0000256" key="7">
    <source>
        <dbReference type="PROSITE-ProRule" id="PRU10015"/>
    </source>
</evidence>
<keyword evidence="1" id="KW-0479">Metal-binding</keyword>
<evidence type="ECO:0000256" key="1">
    <source>
        <dbReference type="ARBA" id="ARBA00022485"/>
    </source>
</evidence>
<evidence type="ECO:0000313" key="10">
    <source>
        <dbReference type="EMBL" id="WNK21500.1"/>
    </source>
</evidence>
<keyword evidence="11" id="KW-1185">Reference proteome</keyword>
<evidence type="ECO:0000256" key="2">
    <source>
        <dbReference type="ARBA" id="ARBA00022603"/>
    </source>
</evidence>
<keyword evidence="3 6" id="KW-0808">Transferase</keyword>
<dbReference type="PROSITE" id="PS51687">
    <property type="entry name" value="SAM_MT_RNA_M5U"/>
    <property type="match status" value="1"/>
</dbReference>
<evidence type="ECO:0000259" key="9">
    <source>
        <dbReference type="PROSITE" id="PS50926"/>
    </source>
</evidence>
<dbReference type="Gene3D" id="3.40.50.150">
    <property type="entry name" value="Vaccinia Virus protein VP39"/>
    <property type="match status" value="1"/>
</dbReference>